<dbReference type="PROSITE" id="PS50157">
    <property type="entry name" value="ZINC_FINGER_C2H2_2"/>
    <property type="match status" value="1"/>
</dbReference>
<reference evidence="3" key="2">
    <citation type="journal article" date="2020" name="Nat. Commun.">
        <title>Large-scale genome sequencing of mycorrhizal fungi provides insights into the early evolution of symbiotic traits.</title>
        <authorList>
            <person name="Miyauchi S."/>
            <person name="Kiss E."/>
            <person name="Kuo A."/>
            <person name="Drula E."/>
            <person name="Kohler A."/>
            <person name="Sanchez-Garcia M."/>
            <person name="Morin E."/>
            <person name="Andreopoulos B."/>
            <person name="Barry K.W."/>
            <person name="Bonito G."/>
            <person name="Buee M."/>
            <person name="Carver A."/>
            <person name="Chen C."/>
            <person name="Cichocki N."/>
            <person name="Clum A."/>
            <person name="Culley D."/>
            <person name="Crous P.W."/>
            <person name="Fauchery L."/>
            <person name="Girlanda M."/>
            <person name="Hayes R.D."/>
            <person name="Keri Z."/>
            <person name="LaButti K."/>
            <person name="Lipzen A."/>
            <person name="Lombard V."/>
            <person name="Magnuson J."/>
            <person name="Maillard F."/>
            <person name="Murat C."/>
            <person name="Nolan M."/>
            <person name="Ohm R.A."/>
            <person name="Pangilinan J."/>
            <person name="Pereira M.F."/>
            <person name="Perotto S."/>
            <person name="Peter M."/>
            <person name="Pfister S."/>
            <person name="Riley R."/>
            <person name="Sitrit Y."/>
            <person name="Stielow J.B."/>
            <person name="Szollosi G."/>
            <person name="Zifcakova L."/>
            <person name="Stursova M."/>
            <person name="Spatafora J.W."/>
            <person name="Tedersoo L."/>
            <person name="Vaario L.M."/>
            <person name="Yamada A."/>
            <person name="Yan M."/>
            <person name="Wang P."/>
            <person name="Xu J."/>
            <person name="Bruns T."/>
            <person name="Baldrian P."/>
            <person name="Vilgalys R."/>
            <person name="Dunand C."/>
            <person name="Henrissat B."/>
            <person name="Grigoriev I.V."/>
            <person name="Hibbett D."/>
            <person name="Nagy L.G."/>
            <person name="Martin F.M."/>
        </authorList>
    </citation>
    <scope>NUCLEOTIDE SEQUENCE</scope>
    <source>
        <strain evidence="3">BED1</strain>
    </source>
</reference>
<dbReference type="InterPro" id="IPR013087">
    <property type="entry name" value="Znf_C2H2_type"/>
</dbReference>
<dbReference type="GO" id="GO:0008270">
    <property type="term" value="F:zinc ion binding"/>
    <property type="evidence" value="ECO:0007669"/>
    <property type="project" value="UniProtKB-KW"/>
</dbReference>
<dbReference type="PROSITE" id="PS00028">
    <property type="entry name" value="ZINC_FINGER_C2H2_1"/>
    <property type="match status" value="1"/>
</dbReference>
<organism evidence="3 4">
    <name type="scientific">Boletus edulis BED1</name>
    <dbReference type="NCBI Taxonomy" id="1328754"/>
    <lineage>
        <taxon>Eukaryota</taxon>
        <taxon>Fungi</taxon>
        <taxon>Dikarya</taxon>
        <taxon>Basidiomycota</taxon>
        <taxon>Agaricomycotina</taxon>
        <taxon>Agaricomycetes</taxon>
        <taxon>Agaricomycetidae</taxon>
        <taxon>Boletales</taxon>
        <taxon>Boletineae</taxon>
        <taxon>Boletaceae</taxon>
        <taxon>Boletoideae</taxon>
        <taxon>Boletus</taxon>
    </lineage>
</organism>
<comment type="caution">
    <text evidence="3">The sequence shown here is derived from an EMBL/GenBank/DDBJ whole genome shotgun (WGS) entry which is preliminary data.</text>
</comment>
<dbReference type="SUPFAM" id="SSF57667">
    <property type="entry name" value="beta-beta-alpha zinc fingers"/>
    <property type="match status" value="1"/>
</dbReference>
<accession>A0AAD4C6U5</accession>
<evidence type="ECO:0000313" key="3">
    <source>
        <dbReference type="EMBL" id="KAF8449285.1"/>
    </source>
</evidence>
<keyword evidence="1" id="KW-0862">Zinc</keyword>
<dbReference type="InterPro" id="IPR036236">
    <property type="entry name" value="Znf_C2H2_sf"/>
</dbReference>
<evidence type="ECO:0000256" key="1">
    <source>
        <dbReference type="PROSITE-ProRule" id="PRU00042"/>
    </source>
</evidence>
<keyword evidence="4" id="KW-1185">Reference proteome</keyword>
<feature type="domain" description="C2H2-type" evidence="2">
    <location>
        <begin position="81"/>
        <end position="109"/>
    </location>
</feature>
<sequence length="109" mass="12906">MVEFNRNVIDETEVTCEWVNNGTLCNDRVKGRDFKGHLHDRHGVASDTQLYQCQWLTCHSHPMWRSSLERHLMEQHFPARWACPYSPCTGRFTRESTLQNHIQRTHQVA</sequence>
<dbReference type="EMBL" id="WHUW01000003">
    <property type="protein sequence ID" value="KAF8449285.1"/>
    <property type="molecule type" value="Genomic_DNA"/>
</dbReference>
<dbReference type="Gene3D" id="3.30.160.60">
    <property type="entry name" value="Classic Zinc Finger"/>
    <property type="match status" value="1"/>
</dbReference>
<reference evidence="3" key="1">
    <citation type="submission" date="2019-10" db="EMBL/GenBank/DDBJ databases">
        <authorList>
            <consortium name="DOE Joint Genome Institute"/>
            <person name="Kuo A."/>
            <person name="Miyauchi S."/>
            <person name="Kiss E."/>
            <person name="Drula E."/>
            <person name="Kohler A."/>
            <person name="Sanchez-Garcia M."/>
            <person name="Andreopoulos B."/>
            <person name="Barry K.W."/>
            <person name="Bonito G."/>
            <person name="Buee M."/>
            <person name="Carver A."/>
            <person name="Chen C."/>
            <person name="Cichocki N."/>
            <person name="Clum A."/>
            <person name="Culley D."/>
            <person name="Crous P.W."/>
            <person name="Fauchery L."/>
            <person name="Girlanda M."/>
            <person name="Hayes R."/>
            <person name="Keri Z."/>
            <person name="LaButti K."/>
            <person name="Lipzen A."/>
            <person name="Lombard V."/>
            <person name="Magnuson J."/>
            <person name="Maillard F."/>
            <person name="Morin E."/>
            <person name="Murat C."/>
            <person name="Nolan M."/>
            <person name="Ohm R."/>
            <person name="Pangilinan J."/>
            <person name="Pereira M."/>
            <person name="Perotto S."/>
            <person name="Peter M."/>
            <person name="Riley R."/>
            <person name="Sitrit Y."/>
            <person name="Stielow B."/>
            <person name="Szollosi G."/>
            <person name="Zifcakova L."/>
            <person name="Stursova M."/>
            <person name="Spatafora J.W."/>
            <person name="Tedersoo L."/>
            <person name="Vaario L.-M."/>
            <person name="Yamada A."/>
            <person name="Yan M."/>
            <person name="Wang P."/>
            <person name="Xu J."/>
            <person name="Bruns T."/>
            <person name="Baldrian P."/>
            <person name="Vilgalys R."/>
            <person name="Henrissat B."/>
            <person name="Grigoriev I.V."/>
            <person name="Hibbett D."/>
            <person name="Nagy L.G."/>
            <person name="Martin F.M."/>
        </authorList>
    </citation>
    <scope>NUCLEOTIDE SEQUENCE</scope>
    <source>
        <strain evidence="3">BED1</strain>
    </source>
</reference>
<gene>
    <name evidence="3" type="ORF">L210DRAFT_387141</name>
</gene>
<evidence type="ECO:0000259" key="2">
    <source>
        <dbReference type="PROSITE" id="PS50157"/>
    </source>
</evidence>
<evidence type="ECO:0000313" key="4">
    <source>
        <dbReference type="Proteomes" id="UP001194468"/>
    </source>
</evidence>
<dbReference type="Proteomes" id="UP001194468">
    <property type="component" value="Unassembled WGS sequence"/>
</dbReference>
<keyword evidence="1" id="KW-0479">Metal-binding</keyword>
<name>A0AAD4C6U5_BOLED</name>
<dbReference type="AlphaFoldDB" id="A0AAD4C6U5"/>
<keyword evidence="1" id="KW-0863">Zinc-finger</keyword>
<dbReference type="SMART" id="SM00355">
    <property type="entry name" value="ZnF_C2H2"/>
    <property type="match status" value="2"/>
</dbReference>
<proteinExistence type="predicted"/>
<protein>
    <recommendedName>
        <fullName evidence="2">C2H2-type domain-containing protein</fullName>
    </recommendedName>
</protein>